<keyword evidence="2" id="KW-1185">Reference proteome</keyword>
<sequence>MSEGTSCPPHYTGAPLGLGLCLCQVAGSPKQRPLFLPQTLGPSVPADQRGSHEETFLIADSEGRALALEATEFWSRAYVRPSYQLSREPREKSLSHQPLAPWRHEMISIRPENPQCPALSALWAPMQTPVWVFRPLRAFVSSPGR</sequence>
<organism evidence="1 2">
    <name type="scientific">Pipistrellus kuhlii</name>
    <name type="common">Kuhl's pipistrelle</name>
    <dbReference type="NCBI Taxonomy" id="59472"/>
    <lineage>
        <taxon>Eukaryota</taxon>
        <taxon>Metazoa</taxon>
        <taxon>Chordata</taxon>
        <taxon>Craniata</taxon>
        <taxon>Vertebrata</taxon>
        <taxon>Euteleostomi</taxon>
        <taxon>Mammalia</taxon>
        <taxon>Eutheria</taxon>
        <taxon>Laurasiatheria</taxon>
        <taxon>Chiroptera</taxon>
        <taxon>Yangochiroptera</taxon>
        <taxon>Vespertilionidae</taxon>
        <taxon>Pipistrellus</taxon>
    </lineage>
</organism>
<comment type="caution">
    <text evidence="1">The sequence shown here is derived from an EMBL/GenBank/DDBJ whole genome shotgun (WGS) entry which is preliminary data.</text>
</comment>
<proteinExistence type="predicted"/>
<protein>
    <submittedName>
        <fullName evidence="1">Uncharacterized protein</fullName>
    </submittedName>
</protein>
<dbReference type="AlphaFoldDB" id="A0A7J7UTC8"/>
<gene>
    <name evidence="1" type="ORF">mPipKuh1_008684</name>
</gene>
<dbReference type="EMBL" id="JACAGB010000018">
    <property type="protein sequence ID" value="KAF6316170.1"/>
    <property type="molecule type" value="Genomic_DNA"/>
</dbReference>
<evidence type="ECO:0000313" key="2">
    <source>
        <dbReference type="Proteomes" id="UP000558488"/>
    </source>
</evidence>
<name>A0A7J7UTC8_PIPKU</name>
<evidence type="ECO:0000313" key="1">
    <source>
        <dbReference type="EMBL" id="KAF6316170.1"/>
    </source>
</evidence>
<accession>A0A7J7UTC8</accession>
<reference evidence="1 2" key="1">
    <citation type="journal article" date="2020" name="Nature">
        <title>Six reference-quality genomes reveal evolution of bat adaptations.</title>
        <authorList>
            <person name="Jebb D."/>
            <person name="Huang Z."/>
            <person name="Pippel M."/>
            <person name="Hughes G.M."/>
            <person name="Lavrichenko K."/>
            <person name="Devanna P."/>
            <person name="Winkler S."/>
            <person name="Jermiin L.S."/>
            <person name="Skirmuntt E.C."/>
            <person name="Katzourakis A."/>
            <person name="Burkitt-Gray L."/>
            <person name="Ray D.A."/>
            <person name="Sullivan K.A.M."/>
            <person name="Roscito J.G."/>
            <person name="Kirilenko B.M."/>
            <person name="Davalos L.M."/>
            <person name="Corthals A.P."/>
            <person name="Power M.L."/>
            <person name="Jones G."/>
            <person name="Ransome R.D."/>
            <person name="Dechmann D.K.N."/>
            <person name="Locatelli A.G."/>
            <person name="Puechmaille S.J."/>
            <person name="Fedrigo O."/>
            <person name="Jarvis E.D."/>
            <person name="Hiller M."/>
            <person name="Vernes S.C."/>
            <person name="Myers E.W."/>
            <person name="Teeling E.C."/>
        </authorList>
    </citation>
    <scope>NUCLEOTIDE SEQUENCE [LARGE SCALE GENOMIC DNA]</scope>
    <source>
        <strain evidence="1">MPipKuh1</strain>
        <tissue evidence="1">Flight muscle</tissue>
    </source>
</reference>
<dbReference type="Proteomes" id="UP000558488">
    <property type="component" value="Unassembled WGS sequence"/>
</dbReference>